<feature type="non-terminal residue" evidence="2">
    <location>
        <position position="1"/>
    </location>
</feature>
<feature type="region of interest" description="Disordered" evidence="1">
    <location>
        <begin position="182"/>
        <end position="367"/>
    </location>
</feature>
<feature type="compositionally biased region" description="Low complexity" evidence="1">
    <location>
        <begin position="338"/>
        <end position="356"/>
    </location>
</feature>
<dbReference type="AlphaFoldDB" id="A0A8J4CKI0"/>
<feature type="region of interest" description="Disordered" evidence="1">
    <location>
        <begin position="71"/>
        <end position="90"/>
    </location>
</feature>
<feature type="region of interest" description="Disordered" evidence="1">
    <location>
        <begin position="135"/>
        <end position="169"/>
    </location>
</feature>
<dbReference type="Proteomes" id="UP000747110">
    <property type="component" value="Unassembled WGS sequence"/>
</dbReference>
<name>A0A8J4CKI0_9CHLO</name>
<feature type="compositionally biased region" description="Low complexity" evidence="1">
    <location>
        <begin position="1"/>
        <end position="29"/>
    </location>
</feature>
<evidence type="ECO:0000313" key="3">
    <source>
        <dbReference type="Proteomes" id="UP000747110"/>
    </source>
</evidence>
<reference evidence="2" key="1">
    <citation type="journal article" date="2021" name="Proc. Natl. Acad. Sci. U.S.A.">
        <title>Three genomes in the algal genus Volvox reveal the fate of a haploid sex-determining region after a transition to homothallism.</title>
        <authorList>
            <person name="Yamamoto K."/>
            <person name="Hamaji T."/>
            <person name="Kawai-Toyooka H."/>
            <person name="Matsuzaki R."/>
            <person name="Takahashi F."/>
            <person name="Nishimura Y."/>
            <person name="Kawachi M."/>
            <person name="Noguchi H."/>
            <person name="Minakuchi Y."/>
            <person name="Umen J.G."/>
            <person name="Toyoda A."/>
            <person name="Nozaki H."/>
        </authorList>
    </citation>
    <scope>NUCLEOTIDE SEQUENCE</scope>
    <source>
        <strain evidence="2">NIES-3786</strain>
    </source>
</reference>
<feature type="region of interest" description="Disordered" evidence="1">
    <location>
        <begin position="1"/>
        <end position="65"/>
    </location>
</feature>
<dbReference type="EMBL" id="BNCP01000031">
    <property type="protein sequence ID" value="GIL85016.1"/>
    <property type="molecule type" value="Genomic_DNA"/>
</dbReference>
<feature type="non-terminal residue" evidence="2">
    <location>
        <position position="367"/>
    </location>
</feature>
<comment type="caution">
    <text evidence="2">The sequence shown here is derived from an EMBL/GenBank/DDBJ whole genome shotgun (WGS) entry which is preliminary data.</text>
</comment>
<organism evidence="2 3">
    <name type="scientific">Volvox reticuliferus</name>
    <dbReference type="NCBI Taxonomy" id="1737510"/>
    <lineage>
        <taxon>Eukaryota</taxon>
        <taxon>Viridiplantae</taxon>
        <taxon>Chlorophyta</taxon>
        <taxon>core chlorophytes</taxon>
        <taxon>Chlorophyceae</taxon>
        <taxon>CS clade</taxon>
        <taxon>Chlamydomonadales</taxon>
        <taxon>Volvocaceae</taxon>
        <taxon>Volvox</taxon>
    </lineage>
</organism>
<sequence>AINAADAAPAAAEEVGASATATDAATTPALVSPDPVPYRDTANHESTAAGEGDGGPDVDAAADAAGYDVVSDLNVGGNEPTSEAAAEGMESAAAAESRLARVSLPFADAANAGGDEFNDVDKAAEAVAATGMEAAPVPEPTDPWVSSAGGGYQPSSLPPQPGSIAPEPSLLPAVSAFDLAADLGGGPVVQNNREEAVSPVEPLPGSTSSGDIVVQASFGPGLAQQPPAVGSREAEAESQTPAVHQQAPPQPPSSGIEHLEEAGDGDGTRPQAVKSGSDSGGGESGTAAAAEAVEDDSGSGGGGAAPSDSMPVPEEESSAAGVHGGTAANESRPGPGGAAAAAVAGSPSLSSVSSVSQTPKSGLRNKI</sequence>
<gene>
    <name evidence="2" type="ORF">Vretifemale_13641</name>
</gene>
<keyword evidence="3" id="KW-1185">Reference proteome</keyword>
<evidence type="ECO:0000256" key="1">
    <source>
        <dbReference type="SAM" id="MobiDB-lite"/>
    </source>
</evidence>
<accession>A0A8J4CKI0</accession>
<protein>
    <submittedName>
        <fullName evidence="2">Uncharacterized protein</fullName>
    </submittedName>
</protein>
<proteinExistence type="predicted"/>
<evidence type="ECO:0000313" key="2">
    <source>
        <dbReference type="EMBL" id="GIL85016.1"/>
    </source>
</evidence>